<dbReference type="PANTHER" id="PTHR10039">
    <property type="entry name" value="AMELOGENIN"/>
    <property type="match status" value="1"/>
</dbReference>
<dbReference type="EMBL" id="GL377312">
    <property type="protein sequence ID" value="EFI92507.1"/>
    <property type="molecule type" value="Genomic_DNA"/>
</dbReference>
<name>D8QGK7_SCHCM</name>
<evidence type="ECO:0000259" key="2">
    <source>
        <dbReference type="Pfam" id="PF24883"/>
    </source>
</evidence>
<feature type="domain" description="Nephrocystin 3-like N-terminal" evidence="2">
    <location>
        <begin position="231"/>
        <end position="296"/>
    </location>
</feature>
<accession>D8QGK7</accession>
<evidence type="ECO:0000313" key="3">
    <source>
        <dbReference type="EMBL" id="EFI92507.1"/>
    </source>
</evidence>
<keyword evidence="1" id="KW-0677">Repeat</keyword>
<sequence length="358" mass="39900">MAVHEEYEAVSSVFDTMESHLRIMQPIAPTDIDHALREPSVKLLAQILVVLGMKLGRSKELSSAFEDLRRLATGHHQAVSAVTLYTAQQTMGMLTKSVAWDEQELDVTRKCLAEIAETARNTYDLIRRIPDTTRDEIAADRTILDNIQSTLLNMVADSARARRSSDIDKIFGWLQYPDFSAKMNDLLYDRASSTGLWLIDGQAFASLKSGDRRSLWIYGPEGALAPLLNLWKEHMSGHTQPSIETMQRHLRQALEMAPSRVFLVVDALDEADDRDIIPFLMSLLDLPNVSLLLSSRSELLGREYLERRCDAPISVNDYVVSRDMERLLDQTFAPGGALSRVVDAGTARQALSAGAAGK</sequence>
<dbReference type="GeneID" id="9597766"/>
<dbReference type="HOGENOM" id="CLU_774231_0_0_1"/>
<dbReference type="KEGG" id="scm:SCHCO_02516781"/>
<organism evidence="4">
    <name type="scientific">Schizophyllum commune (strain H4-8 / FGSC 9210)</name>
    <name type="common">Split gill fungus</name>
    <dbReference type="NCBI Taxonomy" id="578458"/>
    <lineage>
        <taxon>Eukaryota</taxon>
        <taxon>Fungi</taxon>
        <taxon>Dikarya</taxon>
        <taxon>Basidiomycota</taxon>
        <taxon>Agaricomycotina</taxon>
        <taxon>Agaricomycetes</taxon>
        <taxon>Agaricomycetidae</taxon>
        <taxon>Agaricales</taxon>
        <taxon>Schizophyllaceae</taxon>
        <taxon>Schizophyllum</taxon>
    </lineage>
</organism>
<reference evidence="3 4" key="1">
    <citation type="journal article" date="2010" name="Nat. Biotechnol.">
        <title>Genome sequence of the model mushroom Schizophyllum commune.</title>
        <authorList>
            <person name="Ohm R.A."/>
            <person name="de Jong J.F."/>
            <person name="Lugones L.G."/>
            <person name="Aerts A."/>
            <person name="Kothe E."/>
            <person name="Stajich J.E."/>
            <person name="de Vries R.P."/>
            <person name="Record E."/>
            <person name="Levasseur A."/>
            <person name="Baker S.E."/>
            <person name="Bartholomew K.A."/>
            <person name="Coutinho P.M."/>
            <person name="Erdmann S."/>
            <person name="Fowler T.J."/>
            <person name="Gathman A.C."/>
            <person name="Lombard V."/>
            <person name="Henrissat B."/>
            <person name="Knabe N."/>
            <person name="Kuees U."/>
            <person name="Lilly W.W."/>
            <person name="Lindquist E."/>
            <person name="Lucas S."/>
            <person name="Magnuson J.K."/>
            <person name="Piumi F."/>
            <person name="Raudaskoski M."/>
            <person name="Salamov A."/>
            <person name="Schmutz J."/>
            <person name="Schwarze F.W.M.R."/>
            <person name="vanKuyk P.A."/>
            <person name="Horton J.S."/>
            <person name="Grigoriev I.V."/>
            <person name="Woesten H.A.B."/>
        </authorList>
    </citation>
    <scope>NUCLEOTIDE SEQUENCE [LARGE SCALE GENOMIC DNA]</scope>
    <source>
        <strain evidence="4">H4-8 / FGSC 9210</strain>
    </source>
</reference>
<evidence type="ECO:0000313" key="4">
    <source>
        <dbReference type="Proteomes" id="UP000007431"/>
    </source>
</evidence>
<dbReference type="OrthoDB" id="448455at2759"/>
<protein>
    <recommendedName>
        <fullName evidence="2">Nephrocystin 3-like N-terminal domain-containing protein</fullName>
    </recommendedName>
</protein>
<dbReference type="VEuPathDB" id="FungiDB:SCHCODRAFT_02516781"/>
<dbReference type="Proteomes" id="UP000007431">
    <property type="component" value="Unassembled WGS sequence"/>
</dbReference>
<proteinExistence type="predicted"/>
<dbReference type="AlphaFoldDB" id="D8QGK7"/>
<dbReference type="Pfam" id="PF24883">
    <property type="entry name" value="NPHP3_N"/>
    <property type="match status" value="1"/>
</dbReference>
<evidence type="ECO:0000256" key="1">
    <source>
        <dbReference type="ARBA" id="ARBA00022737"/>
    </source>
</evidence>
<dbReference type="InParanoid" id="D8QGK7"/>
<gene>
    <name evidence="3" type="ORF">SCHCODRAFT_237634</name>
</gene>
<dbReference type="RefSeq" id="XP_003027410.1">
    <property type="nucleotide sequence ID" value="XM_003027364.1"/>
</dbReference>
<keyword evidence="4" id="KW-1185">Reference proteome</keyword>
<dbReference type="InterPro" id="IPR056884">
    <property type="entry name" value="NPHP3-like_N"/>
</dbReference>